<keyword evidence="2" id="KW-1185">Reference proteome</keyword>
<reference evidence="1 2" key="1">
    <citation type="journal article" date="2019" name="Commun. Biol.">
        <title>The bagworm genome reveals a unique fibroin gene that provides high tensile strength.</title>
        <authorList>
            <person name="Kono N."/>
            <person name="Nakamura H."/>
            <person name="Ohtoshi R."/>
            <person name="Tomita M."/>
            <person name="Numata K."/>
            <person name="Arakawa K."/>
        </authorList>
    </citation>
    <scope>NUCLEOTIDE SEQUENCE [LARGE SCALE GENOMIC DNA]</scope>
</reference>
<evidence type="ECO:0000313" key="1">
    <source>
        <dbReference type="EMBL" id="GBP40579.1"/>
    </source>
</evidence>
<protein>
    <submittedName>
        <fullName evidence="1">Uncharacterized protein</fullName>
    </submittedName>
</protein>
<gene>
    <name evidence="1" type="ORF">EVAR_41659_1</name>
</gene>
<dbReference type="Proteomes" id="UP000299102">
    <property type="component" value="Unassembled WGS sequence"/>
</dbReference>
<name>A0A4C1VQW0_EUMVA</name>
<dbReference type="EMBL" id="BGZK01000384">
    <property type="protein sequence ID" value="GBP40579.1"/>
    <property type="molecule type" value="Genomic_DNA"/>
</dbReference>
<sequence>MSFSTDVSLNIYTPQPLNAWACIKPRALAVLPHSAHSSEGIDYNEGSKFKINRKIYTEQTNNYHGRVVVLRSIWLQHKNRPGWSIFYTTPSTHDLPEFLYSELRDLESETVNGHRHCDDNIRDIWLGCALRGTEREI</sequence>
<accession>A0A4C1VQW0</accession>
<evidence type="ECO:0000313" key="2">
    <source>
        <dbReference type="Proteomes" id="UP000299102"/>
    </source>
</evidence>
<organism evidence="1 2">
    <name type="scientific">Eumeta variegata</name>
    <name type="common">Bagworm moth</name>
    <name type="synonym">Eumeta japonica</name>
    <dbReference type="NCBI Taxonomy" id="151549"/>
    <lineage>
        <taxon>Eukaryota</taxon>
        <taxon>Metazoa</taxon>
        <taxon>Ecdysozoa</taxon>
        <taxon>Arthropoda</taxon>
        <taxon>Hexapoda</taxon>
        <taxon>Insecta</taxon>
        <taxon>Pterygota</taxon>
        <taxon>Neoptera</taxon>
        <taxon>Endopterygota</taxon>
        <taxon>Lepidoptera</taxon>
        <taxon>Glossata</taxon>
        <taxon>Ditrysia</taxon>
        <taxon>Tineoidea</taxon>
        <taxon>Psychidae</taxon>
        <taxon>Oiketicinae</taxon>
        <taxon>Eumeta</taxon>
    </lineage>
</organism>
<proteinExistence type="predicted"/>
<dbReference type="AlphaFoldDB" id="A0A4C1VQW0"/>
<comment type="caution">
    <text evidence="1">The sequence shown here is derived from an EMBL/GenBank/DDBJ whole genome shotgun (WGS) entry which is preliminary data.</text>
</comment>